<keyword evidence="2" id="KW-1185">Reference proteome</keyword>
<dbReference type="EMBL" id="CP033169">
    <property type="protein sequence ID" value="AYO31201.1"/>
    <property type="molecule type" value="Genomic_DNA"/>
</dbReference>
<dbReference type="SUPFAM" id="SSF56281">
    <property type="entry name" value="Metallo-hydrolase/oxidoreductase"/>
    <property type="match status" value="1"/>
</dbReference>
<protein>
    <submittedName>
        <fullName evidence="1">MBL fold metallo-hydrolase</fullName>
    </submittedName>
</protein>
<dbReference type="Gene3D" id="3.60.15.10">
    <property type="entry name" value="Ribonuclease Z/Hydroxyacylglutathione hydrolase-like"/>
    <property type="match status" value="1"/>
</dbReference>
<sequence>MPGFSLTGEVPRKTGFEKGEKDLVIIIGDSFVQDPIIDDQSLVIETEKGLFIILGYAHACIINIINYAIERTGQNHIHAIIGGTRLGAVSEEQQEKSIKALKEFDVDRIGVSHCTGLKASMRLVQEFGEQFFFCNVGTVIEL</sequence>
<dbReference type="KEGG" id="bacg:D2962_11855"/>
<keyword evidence="1" id="KW-0378">Hydrolase</keyword>
<dbReference type="PANTHER" id="PTHR13754">
    <property type="entry name" value="METALLO-BETA-LACTAMASE SUPERFAMILY PROTEIN"/>
    <property type="match status" value="1"/>
</dbReference>
<dbReference type="CDD" id="cd07713">
    <property type="entry name" value="DHPS-like_MBL-fold"/>
    <property type="match status" value="1"/>
</dbReference>
<organism evidence="1 2">
    <name type="scientific">Biomaibacter acetigenes</name>
    <dbReference type="NCBI Taxonomy" id="2316383"/>
    <lineage>
        <taxon>Bacteria</taxon>
        <taxon>Bacillati</taxon>
        <taxon>Bacillota</taxon>
        <taxon>Clostridia</taxon>
        <taxon>Thermosediminibacterales</taxon>
        <taxon>Tepidanaerobacteraceae</taxon>
        <taxon>Biomaibacter</taxon>
    </lineage>
</organism>
<dbReference type="InterPro" id="IPR041712">
    <property type="entry name" value="DHPS-like_MBL-fold"/>
</dbReference>
<dbReference type="GO" id="GO:0016787">
    <property type="term" value="F:hydrolase activity"/>
    <property type="evidence" value="ECO:0007669"/>
    <property type="project" value="UniProtKB-KW"/>
</dbReference>
<dbReference type="Proteomes" id="UP000280960">
    <property type="component" value="Chromosome"/>
</dbReference>
<name>A0A3G2R706_9FIRM</name>
<reference evidence="1 2" key="1">
    <citation type="submission" date="2018-10" db="EMBL/GenBank/DDBJ databases">
        <authorList>
            <person name="Zhang X."/>
        </authorList>
    </citation>
    <scope>NUCLEOTIDE SEQUENCE [LARGE SCALE GENOMIC DNA]</scope>
    <source>
        <strain evidence="1 2">SK-G1</strain>
    </source>
</reference>
<evidence type="ECO:0000313" key="2">
    <source>
        <dbReference type="Proteomes" id="UP000280960"/>
    </source>
</evidence>
<dbReference type="InterPro" id="IPR052926">
    <property type="entry name" value="Metallo-beta-lactamase_dom"/>
</dbReference>
<evidence type="ECO:0000313" key="1">
    <source>
        <dbReference type="EMBL" id="AYO31201.1"/>
    </source>
</evidence>
<dbReference type="RefSeq" id="WP_122015083.1">
    <property type="nucleotide sequence ID" value="NZ_CP033169.1"/>
</dbReference>
<dbReference type="GO" id="GO:0016740">
    <property type="term" value="F:transferase activity"/>
    <property type="evidence" value="ECO:0007669"/>
    <property type="project" value="TreeGrafter"/>
</dbReference>
<dbReference type="InterPro" id="IPR036866">
    <property type="entry name" value="RibonucZ/Hydroxyglut_hydro"/>
</dbReference>
<accession>A0A3G2R706</accession>
<dbReference type="AlphaFoldDB" id="A0A3G2R706"/>
<dbReference type="PANTHER" id="PTHR13754:SF13">
    <property type="entry name" value="METALLO-BETA-LACTAMASE SUPERFAMILY PROTEIN (AFU_ORTHOLOGUE AFUA_3G07630)"/>
    <property type="match status" value="1"/>
</dbReference>
<proteinExistence type="predicted"/>
<gene>
    <name evidence="1" type="ORF">D2962_11855</name>
</gene>